<dbReference type="EMBL" id="ML121530">
    <property type="protein sequence ID" value="RPB27802.1"/>
    <property type="molecule type" value="Genomic_DNA"/>
</dbReference>
<dbReference type="Gene3D" id="1.25.40.10">
    <property type="entry name" value="Tetratricopeptide repeat domain"/>
    <property type="match status" value="1"/>
</dbReference>
<proteinExistence type="predicted"/>
<dbReference type="Proteomes" id="UP000267821">
    <property type="component" value="Unassembled WGS sequence"/>
</dbReference>
<evidence type="ECO:0000313" key="3">
    <source>
        <dbReference type="Proteomes" id="UP000267821"/>
    </source>
</evidence>
<dbReference type="InterPro" id="IPR024983">
    <property type="entry name" value="CHAT_dom"/>
</dbReference>
<accession>A0A3N4M356</accession>
<dbReference type="Pfam" id="PF12770">
    <property type="entry name" value="CHAT"/>
    <property type="match status" value="1"/>
</dbReference>
<evidence type="ECO:0000259" key="1">
    <source>
        <dbReference type="Pfam" id="PF12770"/>
    </source>
</evidence>
<evidence type="ECO:0000313" key="2">
    <source>
        <dbReference type="EMBL" id="RPB27802.1"/>
    </source>
</evidence>
<dbReference type="InParanoid" id="A0A3N4M356"/>
<dbReference type="AlphaFoldDB" id="A0A3N4M356"/>
<reference evidence="2 3" key="1">
    <citation type="journal article" date="2018" name="Nat. Ecol. Evol.">
        <title>Pezizomycetes genomes reveal the molecular basis of ectomycorrhizal truffle lifestyle.</title>
        <authorList>
            <person name="Murat C."/>
            <person name="Payen T."/>
            <person name="Noel B."/>
            <person name="Kuo A."/>
            <person name="Morin E."/>
            <person name="Chen J."/>
            <person name="Kohler A."/>
            <person name="Krizsan K."/>
            <person name="Balestrini R."/>
            <person name="Da Silva C."/>
            <person name="Montanini B."/>
            <person name="Hainaut M."/>
            <person name="Levati E."/>
            <person name="Barry K.W."/>
            <person name="Belfiori B."/>
            <person name="Cichocki N."/>
            <person name="Clum A."/>
            <person name="Dockter R.B."/>
            <person name="Fauchery L."/>
            <person name="Guy J."/>
            <person name="Iotti M."/>
            <person name="Le Tacon F."/>
            <person name="Lindquist E.A."/>
            <person name="Lipzen A."/>
            <person name="Malagnac F."/>
            <person name="Mello A."/>
            <person name="Molinier V."/>
            <person name="Miyauchi S."/>
            <person name="Poulain J."/>
            <person name="Riccioni C."/>
            <person name="Rubini A."/>
            <person name="Sitrit Y."/>
            <person name="Splivallo R."/>
            <person name="Traeger S."/>
            <person name="Wang M."/>
            <person name="Zifcakova L."/>
            <person name="Wipf D."/>
            <person name="Zambonelli A."/>
            <person name="Paolocci F."/>
            <person name="Nowrousian M."/>
            <person name="Ottonello S."/>
            <person name="Baldrian P."/>
            <person name="Spatafora J.W."/>
            <person name="Henrissat B."/>
            <person name="Nagy L.G."/>
            <person name="Aury J.M."/>
            <person name="Wincker P."/>
            <person name="Grigoriev I.V."/>
            <person name="Bonfante P."/>
            <person name="Martin F.M."/>
        </authorList>
    </citation>
    <scope>NUCLEOTIDE SEQUENCE [LARGE SCALE GENOMIC DNA]</scope>
    <source>
        <strain evidence="2 3">ATCC MYA-4762</strain>
    </source>
</reference>
<sequence length="572" mass="63221">MQVALKAIPESHPNRATCLNNLGNCLNWRYERAGNLEDLEAAINSTQAAVKAMQDDHPGRAEWLSNLGNHFCSRYERTLNPQDLDLAITSWFSAWSIPTASILTRIEAASIAAETLVLRPSATSQDMSRAFSVLRDATHLLPLATPRSLNREDQQHILGQLTGLASLAAAVSLQAGQSPLEALRLQELCRSVTNSQLLDYRTEISDLKEQYPELAKDYDSLRQELDSPNKVVKDLDNILLQIRQKPGFKYFLRAESEEYFLSAAQEGPIVVLNVTELRSDAILLSKSQMLEWLWKAAVQPVLRELGFYPKVVDPLPRVWWIGIGLMAQAPIHAAAKFTRGIVKVKVTTLQYCLPSYTSTIRALQYSRSRQQYQQKASMLIVTMPTTPGQGSLSATKEANEIKQSLRGFSKLDILQWPTAELVLQALPGYSIAHFACHGISSTNPADSHLLLLKGTGDVDKLRVKDIAALKLPAAAARLAYLSACSTANSPSSKLVDEVTHIVSSFHIAGFINVIGALWPSEDGACFKMAADFYSTLNNTDNVAESYRKGILGLMKQKPSQPMYWAPFIHFGA</sequence>
<protein>
    <recommendedName>
        <fullName evidence="1">CHAT domain-containing protein</fullName>
    </recommendedName>
</protein>
<keyword evidence="3" id="KW-1185">Reference proteome</keyword>
<name>A0A3N4M356_9PEZI</name>
<organism evidence="2 3">
    <name type="scientific">Terfezia boudieri ATCC MYA-4762</name>
    <dbReference type="NCBI Taxonomy" id="1051890"/>
    <lineage>
        <taxon>Eukaryota</taxon>
        <taxon>Fungi</taxon>
        <taxon>Dikarya</taxon>
        <taxon>Ascomycota</taxon>
        <taxon>Pezizomycotina</taxon>
        <taxon>Pezizomycetes</taxon>
        <taxon>Pezizales</taxon>
        <taxon>Pezizaceae</taxon>
        <taxon>Terfezia</taxon>
    </lineage>
</organism>
<dbReference type="OrthoDB" id="9991317at2759"/>
<dbReference type="STRING" id="1051890.A0A3N4M356"/>
<feature type="domain" description="CHAT" evidence="1">
    <location>
        <begin position="289"/>
        <end position="571"/>
    </location>
</feature>
<gene>
    <name evidence="2" type="ORF">L211DRAFT_778853</name>
</gene>
<dbReference type="InterPro" id="IPR011990">
    <property type="entry name" value="TPR-like_helical_dom_sf"/>
</dbReference>